<evidence type="ECO:0000256" key="1">
    <source>
        <dbReference type="ARBA" id="ARBA00022450"/>
    </source>
</evidence>
<organism evidence="5">
    <name type="scientific">Chryseobacterium sp. B5</name>
    <dbReference type="NCBI Taxonomy" id="2050562"/>
    <lineage>
        <taxon>Bacteria</taxon>
        <taxon>Pseudomonadati</taxon>
        <taxon>Bacteroidota</taxon>
        <taxon>Flavobacteriia</taxon>
        <taxon>Flavobacteriales</taxon>
        <taxon>Weeksellaceae</taxon>
        <taxon>Chryseobacterium group</taxon>
        <taxon>Chryseobacterium</taxon>
    </lineage>
</organism>
<dbReference type="Gene3D" id="2.30.38.10">
    <property type="entry name" value="Luciferase, Domain 3"/>
    <property type="match status" value="1"/>
</dbReference>
<dbReference type="GO" id="GO:0005737">
    <property type="term" value="C:cytoplasm"/>
    <property type="evidence" value="ECO:0007669"/>
    <property type="project" value="TreeGrafter"/>
</dbReference>
<evidence type="ECO:0000313" key="5">
    <source>
        <dbReference type="EMBL" id="PII35105.1"/>
    </source>
</evidence>
<comment type="caution">
    <text evidence="5">The sequence shown here is derived from an EMBL/GenBank/DDBJ whole genome shotgun (WGS) entry which is preliminary data.</text>
</comment>
<dbReference type="GO" id="GO:0044550">
    <property type="term" value="P:secondary metabolite biosynthetic process"/>
    <property type="evidence" value="ECO:0007669"/>
    <property type="project" value="TreeGrafter"/>
</dbReference>
<sequence>MARTAEAGVSALDLPLGYLRLLADELGCPLELPRLERCIIGGEALPTQGLSLARRMFPGARIFNAYGPTEAVVTPSISDVSEVTDVGAHAPIGRPVGEREAWVLDADMQPVAPGMAGELYLGGQGLARGYLGMPALSAERFVAHPLGEPGSRLYRSGDLARWRADGQLEFLGRVDQQDQAARPAHRTRRDRGGAAGAAWRARGRCHG</sequence>
<gene>
    <name evidence="5" type="ORF">CTI11_16120</name>
</gene>
<dbReference type="EMBL" id="PEKC01000061">
    <property type="protein sequence ID" value="PII35105.1"/>
    <property type="molecule type" value="Genomic_DNA"/>
</dbReference>
<keyword evidence="1" id="KW-0596">Phosphopantetheine</keyword>
<dbReference type="InterPro" id="IPR000873">
    <property type="entry name" value="AMP-dep_synth/lig_dom"/>
</dbReference>
<dbReference type="Gene3D" id="3.40.50.980">
    <property type="match status" value="1"/>
</dbReference>
<protein>
    <recommendedName>
        <fullName evidence="4">AMP-dependent synthetase/ligase domain-containing protein</fullName>
    </recommendedName>
</protein>
<dbReference type="SUPFAM" id="SSF56801">
    <property type="entry name" value="Acetyl-CoA synthetase-like"/>
    <property type="match status" value="1"/>
</dbReference>
<reference evidence="5" key="1">
    <citation type="submission" date="2017-10" db="EMBL/GenBank/DDBJ databases">
        <title>Chryseobacterium sp. B5 is a hydrocarbonoclastic and plant growth promoting bacterium.</title>
        <authorList>
            <person name="Thijs S."/>
            <person name="Gkorezis P."/>
            <person name="Van Hamme J."/>
        </authorList>
    </citation>
    <scope>NUCLEOTIDE SEQUENCE</scope>
    <source>
        <strain evidence="5">B5</strain>
    </source>
</reference>
<name>A0A2G7T599_9FLAO</name>
<proteinExistence type="predicted"/>
<dbReference type="PANTHER" id="PTHR45527">
    <property type="entry name" value="NONRIBOSOMAL PEPTIDE SYNTHETASE"/>
    <property type="match status" value="1"/>
</dbReference>
<feature type="region of interest" description="Disordered" evidence="3">
    <location>
        <begin position="176"/>
        <end position="207"/>
    </location>
</feature>
<dbReference type="GO" id="GO:0031177">
    <property type="term" value="F:phosphopantetheine binding"/>
    <property type="evidence" value="ECO:0007669"/>
    <property type="project" value="TreeGrafter"/>
</dbReference>
<dbReference type="AlphaFoldDB" id="A0A2G7T599"/>
<dbReference type="FunFam" id="2.30.38.10:FF:000001">
    <property type="entry name" value="Non-ribosomal peptide synthetase PvdI"/>
    <property type="match status" value="1"/>
</dbReference>
<accession>A0A2G7T599</accession>
<evidence type="ECO:0000259" key="4">
    <source>
        <dbReference type="Pfam" id="PF00501"/>
    </source>
</evidence>
<dbReference type="PANTHER" id="PTHR45527:SF1">
    <property type="entry name" value="FATTY ACID SYNTHASE"/>
    <property type="match status" value="1"/>
</dbReference>
<dbReference type="Pfam" id="PF00501">
    <property type="entry name" value="AMP-binding"/>
    <property type="match status" value="1"/>
</dbReference>
<evidence type="ECO:0000256" key="3">
    <source>
        <dbReference type="SAM" id="MobiDB-lite"/>
    </source>
</evidence>
<feature type="domain" description="AMP-dependent synthetase/ligase" evidence="4">
    <location>
        <begin position="31"/>
        <end position="131"/>
    </location>
</feature>
<evidence type="ECO:0000256" key="2">
    <source>
        <dbReference type="ARBA" id="ARBA00022553"/>
    </source>
</evidence>
<dbReference type="GO" id="GO:0043041">
    <property type="term" value="P:amino acid activation for nonribosomal peptide biosynthetic process"/>
    <property type="evidence" value="ECO:0007669"/>
    <property type="project" value="TreeGrafter"/>
</dbReference>
<keyword evidence="2" id="KW-0597">Phosphoprotein</keyword>